<comment type="caution">
    <text evidence="1">The sequence shown here is derived from an EMBL/GenBank/DDBJ whole genome shotgun (WGS) entry which is preliminary data.</text>
</comment>
<dbReference type="Proteomes" id="UP000326554">
    <property type="component" value="Unassembled WGS sequence"/>
</dbReference>
<dbReference type="RefSeq" id="WP_150446769.1">
    <property type="nucleotide sequence ID" value="NZ_VYQE01000007.1"/>
</dbReference>
<name>A0A5J5GBI3_9RHOB</name>
<dbReference type="AlphaFoldDB" id="A0A5J5GBI3"/>
<dbReference type="InterPro" id="IPR023393">
    <property type="entry name" value="START-like_dom_sf"/>
</dbReference>
<reference evidence="1 2" key="1">
    <citation type="submission" date="2019-09" db="EMBL/GenBank/DDBJ databases">
        <authorList>
            <person name="Park J.-S."/>
            <person name="Choi H.-J."/>
        </authorList>
    </citation>
    <scope>NUCLEOTIDE SEQUENCE [LARGE SCALE GENOMIC DNA]</scope>
    <source>
        <strain evidence="1 2">176SS1-4</strain>
    </source>
</reference>
<protein>
    <submittedName>
        <fullName evidence="1">SRPBCC family protein</fullName>
    </submittedName>
</protein>
<dbReference type="InterPro" id="IPR019587">
    <property type="entry name" value="Polyketide_cyclase/dehydratase"/>
</dbReference>
<organism evidence="1 2">
    <name type="scientific">Histidinibacterium aquaticum</name>
    <dbReference type="NCBI Taxonomy" id="2613962"/>
    <lineage>
        <taxon>Bacteria</taxon>
        <taxon>Pseudomonadati</taxon>
        <taxon>Pseudomonadota</taxon>
        <taxon>Alphaproteobacteria</taxon>
        <taxon>Rhodobacterales</taxon>
        <taxon>Paracoccaceae</taxon>
        <taxon>Histidinibacterium</taxon>
    </lineage>
</organism>
<proteinExistence type="predicted"/>
<accession>A0A5J5GBI3</accession>
<dbReference type="Pfam" id="PF10604">
    <property type="entry name" value="Polyketide_cyc2"/>
    <property type="match status" value="1"/>
</dbReference>
<dbReference type="SUPFAM" id="SSF55961">
    <property type="entry name" value="Bet v1-like"/>
    <property type="match status" value="1"/>
</dbReference>
<gene>
    <name evidence="1" type="ORF">F3S47_18345</name>
</gene>
<dbReference type="EMBL" id="VYQE01000007">
    <property type="protein sequence ID" value="KAA9005263.1"/>
    <property type="molecule type" value="Genomic_DNA"/>
</dbReference>
<sequence length="155" mass="17208">MKFSDREDIEAPIETVFAAVMDFEGFERAALRRGAQVQREDPPGGPGAGTRWTVKFVFRGKRREVLATMTDFEPPSGLVVSFTSGGIEGLTTIDLVQLSPGRTRVSVAVTLKPGTLSARLMIQSLKLAKSNLDRRFKARVADWASEIERRERLRA</sequence>
<keyword evidence="2" id="KW-1185">Reference proteome</keyword>
<dbReference type="Gene3D" id="3.30.530.20">
    <property type="match status" value="1"/>
</dbReference>
<evidence type="ECO:0000313" key="1">
    <source>
        <dbReference type="EMBL" id="KAA9005263.1"/>
    </source>
</evidence>
<evidence type="ECO:0000313" key="2">
    <source>
        <dbReference type="Proteomes" id="UP000326554"/>
    </source>
</evidence>
<dbReference type="CDD" id="cd07812">
    <property type="entry name" value="SRPBCC"/>
    <property type="match status" value="1"/>
</dbReference>